<dbReference type="EMBL" id="JH651384">
    <property type="protein sequence ID" value="EIJ36428.1"/>
    <property type="molecule type" value="Genomic_DNA"/>
</dbReference>
<dbReference type="Gene3D" id="3.40.50.10330">
    <property type="entry name" value="Probable inorganic polyphosphate/atp-NAD kinase, domain 1"/>
    <property type="match status" value="1"/>
</dbReference>
<dbReference type="AlphaFoldDB" id="A0A656HHM0"/>
<accession>A0A656HHM0</accession>
<proteinExistence type="predicted"/>
<dbReference type="InterPro" id="IPR016064">
    <property type="entry name" value="NAD/diacylglycerol_kinase_sf"/>
</dbReference>
<evidence type="ECO:0000259" key="1">
    <source>
        <dbReference type="PROSITE" id="PS50146"/>
    </source>
</evidence>
<gene>
    <name evidence="2" type="ORF">Thini_3928</name>
</gene>
<dbReference type="PROSITE" id="PS50146">
    <property type="entry name" value="DAGK"/>
    <property type="match status" value="1"/>
</dbReference>
<evidence type="ECO:0000313" key="3">
    <source>
        <dbReference type="Proteomes" id="UP000005317"/>
    </source>
</evidence>
<dbReference type="Proteomes" id="UP000005317">
    <property type="component" value="Unassembled WGS sequence"/>
</dbReference>
<keyword evidence="3" id="KW-1185">Reference proteome</keyword>
<keyword evidence="2" id="KW-0418">Kinase</keyword>
<dbReference type="GO" id="GO:0016301">
    <property type="term" value="F:kinase activity"/>
    <property type="evidence" value="ECO:0007669"/>
    <property type="project" value="UniProtKB-KW"/>
</dbReference>
<dbReference type="InterPro" id="IPR017438">
    <property type="entry name" value="ATP-NAD_kinase_N"/>
</dbReference>
<organism evidence="2 3">
    <name type="scientific">Thiothrix nivea (strain ATCC 35100 / DSM 5205 / JP2)</name>
    <dbReference type="NCBI Taxonomy" id="870187"/>
    <lineage>
        <taxon>Bacteria</taxon>
        <taxon>Pseudomonadati</taxon>
        <taxon>Pseudomonadota</taxon>
        <taxon>Gammaproteobacteria</taxon>
        <taxon>Thiotrichales</taxon>
        <taxon>Thiotrichaceae</taxon>
        <taxon>Thiothrix</taxon>
    </lineage>
</organism>
<name>A0A656HHM0_THINJ</name>
<evidence type="ECO:0000313" key="2">
    <source>
        <dbReference type="EMBL" id="EIJ36428.1"/>
    </source>
</evidence>
<feature type="domain" description="DAGKc" evidence="1">
    <location>
        <begin position="4"/>
        <end position="126"/>
    </location>
</feature>
<protein>
    <submittedName>
        <fullName evidence="2">Diacylglycerol kinase catalytic region</fullName>
    </submittedName>
</protein>
<dbReference type="OrthoDB" id="142078at2"/>
<dbReference type="Gene3D" id="2.60.200.40">
    <property type="match status" value="1"/>
</dbReference>
<dbReference type="SUPFAM" id="SSF111331">
    <property type="entry name" value="NAD kinase/diacylglycerol kinase-like"/>
    <property type="match status" value="1"/>
</dbReference>
<keyword evidence="2" id="KW-0808">Transferase</keyword>
<sequence>MSISDCKKTPVFINPESGSADNIMNLLKQDDRLEIHATSALQMADEIRKFVEAGEERILVSGGDGTLALAGGVLAGTATALGVIPGGTLNHFAGRMGIPVDPKEAVELALSGAPQAVNVAYVNDRLFINTSSVGAYVQFVRTRKHLEQRMNYHLASLLAGIRRLLRLSSARIQLDDQLIRTPLVFIGVGERELGFPSLGKNRPDGENALHLIAIRSHNPWETLKLAFNAMLRGIDPLSREGQVEHYTTDTVELYYRRKKRHIHVAVDGELTLMQSPLRYRYAKDGLRVILPA</sequence>
<dbReference type="InterPro" id="IPR001206">
    <property type="entry name" value="Diacylglycerol_kinase_cat_dom"/>
</dbReference>
<dbReference type="RefSeq" id="WP_002710301.1">
    <property type="nucleotide sequence ID" value="NZ_JH651384.1"/>
</dbReference>
<dbReference type="Pfam" id="PF00781">
    <property type="entry name" value="DAGK_cat"/>
    <property type="match status" value="1"/>
</dbReference>
<reference evidence="3" key="1">
    <citation type="journal article" date="2011" name="Stand. Genomic Sci.">
        <title>Genome sequence of the filamentous, gliding Thiothrix nivea neotype strain (JP2(T)).</title>
        <authorList>
            <person name="Lapidus A."/>
            <person name="Nolan M."/>
            <person name="Lucas S."/>
            <person name="Glavina Del Rio T."/>
            <person name="Tice H."/>
            <person name="Cheng J.F."/>
            <person name="Tapia R."/>
            <person name="Han C."/>
            <person name="Goodwin L."/>
            <person name="Pitluck S."/>
            <person name="Liolios K."/>
            <person name="Pagani I."/>
            <person name="Ivanova N."/>
            <person name="Huntemann M."/>
            <person name="Mavromatis K."/>
            <person name="Mikhailova N."/>
            <person name="Pati A."/>
            <person name="Chen A."/>
            <person name="Palaniappan K."/>
            <person name="Land M."/>
            <person name="Brambilla E.M."/>
            <person name="Rohde M."/>
            <person name="Abt B."/>
            <person name="Verbarg S."/>
            <person name="Goker M."/>
            <person name="Bristow J."/>
            <person name="Eisen J.A."/>
            <person name="Markowitz V."/>
            <person name="Hugenholtz P."/>
            <person name="Kyrpides N.C."/>
            <person name="Klenk H.P."/>
            <person name="Woyke T."/>
        </authorList>
    </citation>
    <scope>NUCLEOTIDE SEQUENCE [LARGE SCALE GENOMIC DNA]</scope>
    <source>
        <strain evidence="3">ATCC 35100 / DSM 5205 / JP2</strain>
    </source>
</reference>
<dbReference type="SMART" id="SM00046">
    <property type="entry name" value="DAGKc"/>
    <property type="match status" value="1"/>
</dbReference>